<dbReference type="EMBL" id="REFJ01000004">
    <property type="protein sequence ID" value="RMA79283.1"/>
    <property type="molecule type" value="Genomic_DNA"/>
</dbReference>
<feature type="transmembrane region" description="Helical" evidence="1">
    <location>
        <begin position="7"/>
        <end position="29"/>
    </location>
</feature>
<organism evidence="2 3">
    <name type="scientific">Umboniibacter marinipuniceus</name>
    <dbReference type="NCBI Taxonomy" id="569599"/>
    <lineage>
        <taxon>Bacteria</taxon>
        <taxon>Pseudomonadati</taxon>
        <taxon>Pseudomonadota</taxon>
        <taxon>Gammaproteobacteria</taxon>
        <taxon>Cellvibrionales</taxon>
        <taxon>Cellvibrionaceae</taxon>
        <taxon>Umboniibacter</taxon>
    </lineage>
</organism>
<reference evidence="2 3" key="1">
    <citation type="submission" date="2018-10" db="EMBL/GenBank/DDBJ databases">
        <title>Genomic Encyclopedia of Type Strains, Phase IV (KMG-IV): sequencing the most valuable type-strain genomes for metagenomic binning, comparative biology and taxonomic classification.</title>
        <authorList>
            <person name="Goeker M."/>
        </authorList>
    </citation>
    <scope>NUCLEOTIDE SEQUENCE [LARGE SCALE GENOMIC DNA]</scope>
    <source>
        <strain evidence="2 3">DSM 25080</strain>
    </source>
</reference>
<dbReference type="OrthoDB" id="5706576at2"/>
<keyword evidence="1" id="KW-0812">Transmembrane</keyword>
<evidence type="ECO:0000313" key="3">
    <source>
        <dbReference type="Proteomes" id="UP000267187"/>
    </source>
</evidence>
<dbReference type="AlphaFoldDB" id="A0A3M0A2S3"/>
<sequence length="70" mass="7578">MDKFEKVGYSALAVLAIIYLSALLIGLIAAFPLGLIGFIGLIGVGALFIKVVKERLASKEDDYYSKNVEK</sequence>
<proteinExistence type="predicted"/>
<accession>A0A3M0A2S3</accession>
<evidence type="ECO:0000313" key="2">
    <source>
        <dbReference type="EMBL" id="RMA79283.1"/>
    </source>
</evidence>
<gene>
    <name evidence="2" type="ORF">DFR27_1723</name>
</gene>
<protein>
    <submittedName>
        <fullName evidence="2">Uncharacterized protein</fullName>
    </submittedName>
</protein>
<dbReference type="Proteomes" id="UP000267187">
    <property type="component" value="Unassembled WGS sequence"/>
</dbReference>
<keyword evidence="3" id="KW-1185">Reference proteome</keyword>
<feature type="transmembrane region" description="Helical" evidence="1">
    <location>
        <begin position="35"/>
        <end position="52"/>
    </location>
</feature>
<comment type="caution">
    <text evidence="2">The sequence shown here is derived from an EMBL/GenBank/DDBJ whole genome shotgun (WGS) entry which is preliminary data.</text>
</comment>
<evidence type="ECO:0000256" key="1">
    <source>
        <dbReference type="SAM" id="Phobius"/>
    </source>
</evidence>
<keyword evidence="1" id="KW-1133">Transmembrane helix</keyword>
<name>A0A3M0A2S3_9GAMM</name>
<keyword evidence="1" id="KW-0472">Membrane</keyword>
<dbReference type="RefSeq" id="WP_121877045.1">
    <property type="nucleotide sequence ID" value="NZ_REFJ01000004.1"/>
</dbReference>